<protein>
    <submittedName>
        <fullName evidence="2">Uncharacterized protein</fullName>
    </submittedName>
</protein>
<feature type="transmembrane region" description="Helical" evidence="1">
    <location>
        <begin position="21"/>
        <end position="38"/>
    </location>
</feature>
<feature type="transmembrane region" description="Helical" evidence="1">
    <location>
        <begin position="70"/>
        <end position="88"/>
    </location>
</feature>
<dbReference type="RefSeq" id="WP_188853803.1">
    <property type="nucleotide sequence ID" value="NZ_BMON01000005.1"/>
</dbReference>
<proteinExistence type="predicted"/>
<name>A0A830FRK1_HALAR</name>
<evidence type="ECO:0000256" key="1">
    <source>
        <dbReference type="SAM" id="Phobius"/>
    </source>
</evidence>
<comment type="caution">
    <text evidence="2">The sequence shown here is derived from an EMBL/GenBank/DDBJ whole genome shotgun (WGS) entry which is preliminary data.</text>
</comment>
<gene>
    <name evidence="2" type="ORF">GCM10009006_34730</name>
</gene>
<organism evidence="2 3">
    <name type="scientific">Haloarcula argentinensis</name>
    <dbReference type="NCBI Taxonomy" id="43776"/>
    <lineage>
        <taxon>Archaea</taxon>
        <taxon>Methanobacteriati</taxon>
        <taxon>Methanobacteriota</taxon>
        <taxon>Stenosarchaea group</taxon>
        <taxon>Halobacteria</taxon>
        <taxon>Halobacteriales</taxon>
        <taxon>Haloarculaceae</taxon>
        <taxon>Haloarcula</taxon>
    </lineage>
</organism>
<keyword evidence="1" id="KW-1133">Transmembrane helix</keyword>
<keyword evidence="1" id="KW-0812">Transmembrane</keyword>
<reference evidence="2" key="2">
    <citation type="submission" date="2020-09" db="EMBL/GenBank/DDBJ databases">
        <authorList>
            <person name="Sun Q."/>
            <person name="Ohkuma M."/>
        </authorList>
    </citation>
    <scope>NUCLEOTIDE SEQUENCE</scope>
    <source>
        <strain evidence="2">JCM 15759</strain>
    </source>
</reference>
<accession>A0A830FRK1</accession>
<sequence>MAKSYLFASQSGTGMATDLNSLLLPIILLVVVELSGVAREVDLEEAVVKDYPPIFLPSEEFSIIPHFGRFNFIHGLNTTLILFGVLLLSGPNSQLPVISALILSVVWIALPVLEVEEYDDILLEGESATSIHWHTGGGIIAITYAVMYDPHLENIQYLGVKWPQYLLLLIFIFAVGVLLVKLESELETVYEET</sequence>
<keyword evidence="1" id="KW-0472">Membrane</keyword>
<feature type="transmembrane region" description="Helical" evidence="1">
    <location>
        <begin position="95"/>
        <end position="113"/>
    </location>
</feature>
<evidence type="ECO:0000313" key="3">
    <source>
        <dbReference type="Proteomes" id="UP000656367"/>
    </source>
</evidence>
<feature type="transmembrane region" description="Helical" evidence="1">
    <location>
        <begin position="162"/>
        <end position="180"/>
    </location>
</feature>
<dbReference type="AlphaFoldDB" id="A0A830FRK1"/>
<evidence type="ECO:0000313" key="2">
    <source>
        <dbReference type="EMBL" id="GGM50632.1"/>
    </source>
</evidence>
<dbReference type="EMBL" id="BMON01000005">
    <property type="protein sequence ID" value="GGM50632.1"/>
    <property type="molecule type" value="Genomic_DNA"/>
</dbReference>
<reference evidence="2" key="1">
    <citation type="journal article" date="2014" name="Int. J. Syst. Evol. Microbiol.">
        <title>Complete genome sequence of Corynebacterium casei LMG S-19264T (=DSM 44701T), isolated from a smear-ripened cheese.</title>
        <authorList>
            <consortium name="US DOE Joint Genome Institute (JGI-PGF)"/>
            <person name="Walter F."/>
            <person name="Albersmeier A."/>
            <person name="Kalinowski J."/>
            <person name="Ruckert C."/>
        </authorList>
    </citation>
    <scope>NUCLEOTIDE SEQUENCE</scope>
    <source>
        <strain evidence="2">JCM 15759</strain>
    </source>
</reference>
<dbReference type="Proteomes" id="UP000656367">
    <property type="component" value="Unassembled WGS sequence"/>
</dbReference>
<dbReference type="OrthoDB" id="381596at2157"/>